<proteinExistence type="predicted"/>
<evidence type="ECO:0000313" key="3">
    <source>
        <dbReference type="Proteomes" id="UP000693725"/>
    </source>
</evidence>
<keyword evidence="3" id="KW-1185">Reference proteome</keyword>
<dbReference type="RefSeq" id="YP_010656483.1">
    <property type="nucleotide sequence ID" value="NC_070838.1"/>
</dbReference>
<dbReference type="KEGG" id="vg:77932363"/>
<organism evidence="2 3">
    <name type="scientific">Arthrobacter phage SilentRX</name>
    <dbReference type="NCBI Taxonomy" id="2836091"/>
    <lineage>
        <taxon>Viruses</taxon>
        <taxon>Duplodnaviria</taxon>
        <taxon>Heunggongvirae</taxon>
        <taxon>Uroviricota</taxon>
        <taxon>Caudoviricetes</taxon>
        <taxon>Silentrexvirus</taxon>
        <taxon>Silentrexvirus silentrx</taxon>
    </lineage>
</organism>
<evidence type="ECO:0000256" key="1">
    <source>
        <dbReference type="SAM" id="MobiDB-lite"/>
    </source>
</evidence>
<sequence length="247" mass="25917">MTTNTKSRTRRPAAPKASAAVEVVEPVIEGNVYEGDLPTPEPEAPRTEAERTEALREAWGRGTEMETSALFDLGTARVIKARVAYMAAALGSKTGTPNNKAAMRILDMPQNTVRPYFKAGEALAAAGWDGRITAPTAEEIALVAPIFGAINNAKRTDDGTKPKAGRKASAGDADGEGDEGVGAPTPKGADDPVILADVINAVEALDQIVDRFTRECGFPANVAENIEAVLAEIAAKIDQHRVDGGNV</sequence>
<protein>
    <submittedName>
        <fullName evidence="2">Uncharacterized protein</fullName>
    </submittedName>
</protein>
<evidence type="ECO:0000313" key="2">
    <source>
        <dbReference type="EMBL" id="QWY82841.1"/>
    </source>
</evidence>
<dbReference type="Proteomes" id="UP000693725">
    <property type="component" value="Segment"/>
</dbReference>
<reference evidence="2" key="1">
    <citation type="submission" date="2021-04" db="EMBL/GenBank/DDBJ databases">
        <authorList>
            <person name="Edwards E.G."/>
            <person name="Siddiqui F.A."/>
            <person name="Anastasi R.E."/>
            <person name="Conroy D.J."/>
            <person name="Gerton T.J."/>
            <person name="Laizure I.E."/>
            <person name="Reynolds J.D."/>
            <person name="Ulker M."/>
            <person name="Ouellette S.K."/>
            <person name="Duggan K.O."/>
            <person name="Johnson K.C."/>
            <person name="MacLea K.S."/>
            <person name="Garlena R.A."/>
            <person name="Russell D.A."/>
            <person name="Jacobs-Sera D."/>
            <person name="Hatfull G.F."/>
        </authorList>
    </citation>
    <scope>NUCLEOTIDE SEQUENCE</scope>
</reference>
<feature type="region of interest" description="Disordered" evidence="1">
    <location>
        <begin position="1"/>
        <end position="20"/>
    </location>
</feature>
<gene>
    <name evidence="2" type="primary">102</name>
    <name evidence="2" type="ORF">SEA_SILENTRX_102</name>
</gene>
<name>A0A8F3ECR4_9CAUD</name>
<accession>A0A8F3ECR4</accession>
<dbReference type="GeneID" id="77932363"/>
<feature type="region of interest" description="Disordered" evidence="1">
    <location>
        <begin position="154"/>
        <end position="189"/>
    </location>
</feature>
<dbReference type="EMBL" id="MW862992">
    <property type="protein sequence ID" value="QWY82841.1"/>
    <property type="molecule type" value="Genomic_DNA"/>
</dbReference>